<dbReference type="PANTHER" id="PTHR10788:SF46">
    <property type="entry name" value="ALPHA,ALPHA-TREHALOSE-PHOSPHATE SYNTHASE [UDP-FORMING] 11-RELATED"/>
    <property type="match status" value="1"/>
</dbReference>
<proteinExistence type="predicted"/>
<reference evidence="1" key="1">
    <citation type="journal article" date="2023" name="Plant J.">
        <title>The genome of the king protea, Protea cynaroides.</title>
        <authorList>
            <person name="Chang J."/>
            <person name="Duong T.A."/>
            <person name="Schoeman C."/>
            <person name="Ma X."/>
            <person name="Roodt D."/>
            <person name="Barker N."/>
            <person name="Li Z."/>
            <person name="Van de Peer Y."/>
            <person name="Mizrachi E."/>
        </authorList>
    </citation>
    <scope>NUCLEOTIDE SEQUENCE</scope>
    <source>
        <tissue evidence="1">Young leaves</tissue>
    </source>
</reference>
<dbReference type="GO" id="GO:0004805">
    <property type="term" value="F:trehalose-phosphatase activity"/>
    <property type="evidence" value="ECO:0007669"/>
    <property type="project" value="TreeGrafter"/>
</dbReference>
<dbReference type="Proteomes" id="UP001141806">
    <property type="component" value="Unassembled WGS sequence"/>
</dbReference>
<comment type="caution">
    <text evidence="1">The sequence shown here is derived from an EMBL/GenBank/DDBJ whole genome shotgun (WGS) entry which is preliminary data.</text>
</comment>
<accession>A0A9Q0K0S4</accession>
<dbReference type="AlphaFoldDB" id="A0A9Q0K0S4"/>
<dbReference type="SUPFAM" id="SSF53756">
    <property type="entry name" value="UDP-Glycosyltransferase/glycogen phosphorylase"/>
    <property type="match status" value="1"/>
</dbReference>
<dbReference type="PANTHER" id="PTHR10788">
    <property type="entry name" value="TREHALOSE-6-PHOSPHATE SYNTHASE"/>
    <property type="match status" value="1"/>
</dbReference>
<name>A0A9Q0K0S4_9MAGN</name>
<organism evidence="1 2">
    <name type="scientific">Protea cynaroides</name>
    <dbReference type="NCBI Taxonomy" id="273540"/>
    <lineage>
        <taxon>Eukaryota</taxon>
        <taxon>Viridiplantae</taxon>
        <taxon>Streptophyta</taxon>
        <taxon>Embryophyta</taxon>
        <taxon>Tracheophyta</taxon>
        <taxon>Spermatophyta</taxon>
        <taxon>Magnoliopsida</taxon>
        <taxon>Proteales</taxon>
        <taxon>Proteaceae</taxon>
        <taxon>Protea</taxon>
    </lineage>
</organism>
<evidence type="ECO:0008006" key="3">
    <source>
        <dbReference type="Google" id="ProtNLM"/>
    </source>
</evidence>
<dbReference type="Pfam" id="PF00982">
    <property type="entry name" value="Glyco_transf_20"/>
    <property type="match status" value="1"/>
</dbReference>
<dbReference type="InterPro" id="IPR001830">
    <property type="entry name" value="Glyco_trans_20"/>
</dbReference>
<protein>
    <recommendedName>
        <fullName evidence="3">Trehalose-6-phosphate synthase</fullName>
    </recommendedName>
</protein>
<dbReference type="OrthoDB" id="755951at2759"/>
<evidence type="ECO:0000313" key="2">
    <source>
        <dbReference type="Proteomes" id="UP001141806"/>
    </source>
</evidence>
<gene>
    <name evidence="1" type="ORF">NE237_024821</name>
</gene>
<dbReference type="GO" id="GO:0005829">
    <property type="term" value="C:cytosol"/>
    <property type="evidence" value="ECO:0007669"/>
    <property type="project" value="TreeGrafter"/>
</dbReference>
<sequence length="259" mass="30170">MSTTEAGMLSTLLLPRIQYCSWDNLCFDDDYDGEGGSDYGGSDVVSSVLQERKIIVANQLPLKAQRDSETTKWSFEWDKDALMLQLKDGFSADVEVLYVGCLKVEINVSEQEEHPWSLFHYMLPILPNQGARFDRALWQAYVSANKIFADKIMEVINPDEDYVWIHDYHLMVLPSFLRKCFHRVKLGFFMHSFFSSSEIYRTLLVRDEILRSLLNSDLIGFHTLDYARHFLSCCSRMLGLDYESKKLHWALILWPDCEH</sequence>
<dbReference type="EMBL" id="JAMYWD010000010">
    <property type="protein sequence ID" value="KAJ4957710.1"/>
    <property type="molecule type" value="Genomic_DNA"/>
</dbReference>
<dbReference type="GO" id="GO:0005992">
    <property type="term" value="P:trehalose biosynthetic process"/>
    <property type="evidence" value="ECO:0007669"/>
    <property type="project" value="InterPro"/>
</dbReference>
<dbReference type="Gene3D" id="3.40.50.2000">
    <property type="entry name" value="Glycogen Phosphorylase B"/>
    <property type="match status" value="1"/>
</dbReference>
<evidence type="ECO:0000313" key="1">
    <source>
        <dbReference type="EMBL" id="KAJ4957710.1"/>
    </source>
</evidence>
<keyword evidence="2" id="KW-1185">Reference proteome</keyword>